<evidence type="ECO:0000313" key="2">
    <source>
        <dbReference type="Proteomes" id="UP000637423"/>
    </source>
</evidence>
<dbReference type="RefSeq" id="WP_188564429.1">
    <property type="nucleotide sequence ID" value="NZ_BMED01000001.1"/>
</dbReference>
<protein>
    <submittedName>
        <fullName evidence="1">Membrane protein</fullName>
    </submittedName>
</protein>
<organism evidence="1 2">
    <name type="scientific">Undibacterium terreum</name>
    <dbReference type="NCBI Taxonomy" id="1224302"/>
    <lineage>
        <taxon>Bacteria</taxon>
        <taxon>Pseudomonadati</taxon>
        <taxon>Pseudomonadota</taxon>
        <taxon>Betaproteobacteria</taxon>
        <taxon>Burkholderiales</taxon>
        <taxon>Oxalobacteraceae</taxon>
        <taxon>Undibacterium</taxon>
    </lineage>
</organism>
<dbReference type="Proteomes" id="UP000637423">
    <property type="component" value="Unassembled WGS sequence"/>
</dbReference>
<reference evidence="1" key="1">
    <citation type="journal article" date="2014" name="Int. J. Syst. Evol. Microbiol.">
        <title>Complete genome sequence of Corynebacterium casei LMG S-19264T (=DSM 44701T), isolated from a smear-ripened cheese.</title>
        <authorList>
            <consortium name="US DOE Joint Genome Institute (JGI-PGF)"/>
            <person name="Walter F."/>
            <person name="Albersmeier A."/>
            <person name="Kalinowski J."/>
            <person name="Ruckert C."/>
        </authorList>
    </citation>
    <scope>NUCLEOTIDE SEQUENCE</scope>
    <source>
        <strain evidence="1">CGMCC 1.10998</strain>
    </source>
</reference>
<proteinExistence type="predicted"/>
<evidence type="ECO:0000313" key="1">
    <source>
        <dbReference type="EMBL" id="GGC61292.1"/>
    </source>
</evidence>
<comment type="caution">
    <text evidence="1">The sequence shown here is derived from an EMBL/GenBank/DDBJ whole genome shotgun (WGS) entry which is preliminary data.</text>
</comment>
<dbReference type="AlphaFoldDB" id="A0A916XBB7"/>
<reference evidence="1" key="2">
    <citation type="submission" date="2020-09" db="EMBL/GenBank/DDBJ databases">
        <authorList>
            <person name="Sun Q."/>
            <person name="Zhou Y."/>
        </authorList>
    </citation>
    <scope>NUCLEOTIDE SEQUENCE</scope>
    <source>
        <strain evidence="1">CGMCC 1.10998</strain>
    </source>
</reference>
<keyword evidence="2" id="KW-1185">Reference proteome</keyword>
<accession>A0A916XBB7</accession>
<gene>
    <name evidence="1" type="ORF">GCM10011396_05330</name>
</gene>
<dbReference type="EMBL" id="BMED01000001">
    <property type="protein sequence ID" value="GGC61292.1"/>
    <property type="molecule type" value="Genomic_DNA"/>
</dbReference>
<name>A0A916XBB7_9BURK</name>
<sequence>MKPEPITEAELHAYVDGLLPAAKRQQVEAWLQATPEDAELVRIYREQNAALRELFDPVLEEAVPASLQQPEHGASHNPGARQFSPWSLQRIAASVLLAFAGGIAGWTLHGWQSTPAADALAVTAHPMQLLSALPQQAAIAHIVFSPEVRHPVEVGVDQEAHLVAWLSKRLGTSLHPPKLGALGYELIGGRLLPGNNGPVAQFMYNDASGQRLTLYVATENSENHDTGFRFAQEGQVNVFYWIDGKFGYAMSGSIAKPELSRIAGSVYDQLQAK</sequence>